<dbReference type="AlphaFoldDB" id="A0AAW9SDX9"/>
<keyword evidence="7" id="KW-0963">Cytoplasm</keyword>
<accession>A0AAW9SDX9</accession>
<dbReference type="InterPro" id="IPR016161">
    <property type="entry name" value="Ald_DH/histidinol_DH"/>
</dbReference>
<dbReference type="Gene3D" id="3.40.605.10">
    <property type="entry name" value="Aldehyde Dehydrogenase, Chain A, domain 1"/>
    <property type="match status" value="1"/>
</dbReference>
<reference evidence="9 10" key="1">
    <citation type="submission" date="2024-04" db="EMBL/GenBank/DDBJ databases">
        <title>Novel genus in family Flammeovirgaceae.</title>
        <authorList>
            <person name="Nguyen T.H."/>
            <person name="Vuong T.Q."/>
            <person name="Le H."/>
            <person name="Kim S.-G."/>
        </authorList>
    </citation>
    <scope>NUCLEOTIDE SEQUENCE [LARGE SCALE GENOMIC DNA]</scope>
    <source>
        <strain evidence="9 10">JCM 23209</strain>
    </source>
</reference>
<comment type="function">
    <text evidence="7">Catalyzes the NADPH-dependent reduction of L-glutamate 5-phosphate into L-glutamate 5-semialdehyde and phosphate. The product spontaneously undergoes cyclization to form 1-pyrroline-5-carboxylate.</text>
</comment>
<dbReference type="GO" id="GO:0055129">
    <property type="term" value="P:L-proline biosynthetic process"/>
    <property type="evidence" value="ECO:0007669"/>
    <property type="project" value="UniProtKB-UniRule"/>
</dbReference>
<evidence type="ECO:0000313" key="10">
    <source>
        <dbReference type="Proteomes" id="UP001403385"/>
    </source>
</evidence>
<dbReference type="NCBIfam" id="TIGR00407">
    <property type="entry name" value="proA"/>
    <property type="match status" value="1"/>
</dbReference>
<evidence type="ECO:0000256" key="5">
    <source>
        <dbReference type="ARBA" id="ARBA00023002"/>
    </source>
</evidence>
<evidence type="ECO:0000256" key="2">
    <source>
        <dbReference type="ARBA" id="ARBA00022605"/>
    </source>
</evidence>
<dbReference type="NCBIfam" id="NF001221">
    <property type="entry name" value="PRK00197.1"/>
    <property type="match status" value="1"/>
</dbReference>
<dbReference type="GO" id="GO:0050661">
    <property type="term" value="F:NADP binding"/>
    <property type="evidence" value="ECO:0007669"/>
    <property type="project" value="InterPro"/>
</dbReference>
<dbReference type="InterPro" id="IPR000965">
    <property type="entry name" value="GPR_dom"/>
</dbReference>
<dbReference type="Gene3D" id="3.40.309.10">
    <property type="entry name" value="Aldehyde Dehydrogenase, Chain A, domain 2"/>
    <property type="match status" value="1"/>
</dbReference>
<comment type="similarity">
    <text evidence="7">Belongs to the gamma-glutamyl phosphate reductase family.</text>
</comment>
<dbReference type="EC" id="1.2.1.41" evidence="7"/>
<dbReference type="InterPro" id="IPR015590">
    <property type="entry name" value="Aldehyde_DH_dom"/>
</dbReference>
<evidence type="ECO:0000256" key="6">
    <source>
        <dbReference type="ARBA" id="ARBA00049024"/>
    </source>
</evidence>
<keyword evidence="5 7" id="KW-0560">Oxidoreductase</keyword>
<comment type="subcellular location">
    <subcellularLocation>
        <location evidence="7">Cytoplasm</location>
    </subcellularLocation>
</comment>
<protein>
    <recommendedName>
        <fullName evidence="7">Gamma-glutamyl phosphate reductase</fullName>
        <shortName evidence="7">GPR</shortName>
        <ecNumber evidence="7">1.2.1.41</ecNumber>
    </recommendedName>
    <alternativeName>
        <fullName evidence="7">Glutamate-5-semialdehyde dehydrogenase</fullName>
    </alternativeName>
    <alternativeName>
        <fullName evidence="7">Glutamyl-gamma-semialdehyde dehydrogenase</fullName>
        <shortName evidence="7">GSA dehydrogenase</shortName>
    </alternativeName>
</protein>
<comment type="pathway">
    <text evidence="1 7">Amino-acid biosynthesis; L-proline biosynthesis; L-glutamate 5-semialdehyde from L-glutamate: step 2/2.</text>
</comment>
<dbReference type="EMBL" id="JBDKWZ010000020">
    <property type="protein sequence ID" value="MEN7551236.1"/>
    <property type="molecule type" value="Genomic_DNA"/>
</dbReference>
<proteinExistence type="inferred from homology"/>
<dbReference type="GO" id="GO:0004350">
    <property type="term" value="F:glutamate-5-semialdehyde dehydrogenase activity"/>
    <property type="evidence" value="ECO:0007669"/>
    <property type="project" value="UniProtKB-UniRule"/>
</dbReference>
<dbReference type="Pfam" id="PF00171">
    <property type="entry name" value="Aldedh"/>
    <property type="match status" value="2"/>
</dbReference>
<dbReference type="PANTHER" id="PTHR11063:SF8">
    <property type="entry name" value="DELTA-1-PYRROLINE-5-CARBOXYLATE SYNTHASE"/>
    <property type="match status" value="1"/>
</dbReference>
<feature type="domain" description="Aldehyde dehydrogenase" evidence="8">
    <location>
        <begin position="301"/>
        <end position="367"/>
    </location>
</feature>
<gene>
    <name evidence="7" type="primary">proA</name>
    <name evidence="9" type="ORF">AAG747_25180</name>
</gene>
<dbReference type="Proteomes" id="UP001403385">
    <property type="component" value="Unassembled WGS sequence"/>
</dbReference>
<evidence type="ECO:0000256" key="1">
    <source>
        <dbReference type="ARBA" id="ARBA00004985"/>
    </source>
</evidence>
<dbReference type="SUPFAM" id="SSF53720">
    <property type="entry name" value="ALDH-like"/>
    <property type="match status" value="1"/>
</dbReference>
<dbReference type="GO" id="GO:0005737">
    <property type="term" value="C:cytoplasm"/>
    <property type="evidence" value="ECO:0007669"/>
    <property type="project" value="UniProtKB-SubCell"/>
</dbReference>
<dbReference type="PANTHER" id="PTHR11063">
    <property type="entry name" value="GLUTAMATE SEMIALDEHYDE DEHYDROGENASE"/>
    <property type="match status" value="1"/>
</dbReference>
<name>A0AAW9SDX9_9BACT</name>
<dbReference type="CDD" id="cd07079">
    <property type="entry name" value="ALDH_F18-19_ProA-GPR"/>
    <property type="match status" value="1"/>
</dbReference>
<evidence type="ECO:0000313" key="9">
    <source>
        <dbReference type="EMBL" id="MEN7551236.1"/>
    </source>
</evidence>
<evidence type="ECO:0000256" key="4">
    <source>
        <dbReference type="ARBA" id="ARBA00022857"/>
    </source>
</evidence>
<comment type="caution">
    <text evidence="9">The sequence shown here is derived from an EMBL/GenBank/DDBJ whole genome shotgun (WGS) entry which is preliminary data.</text>
</comment>
<dbReference type="HAMAP" id="MF_00412">
    <property type="entry name" value="ProA"/>
    <property type="match status" value="1"/>
</dbReference>
<organism evidence="9 10">
    <name type="scientific">Rapidithrix thailandica</name>
    <dbReference type="NCBI Taxonomy" id="413964"/>
    <lineage>
        <taxon>Bacteria</taxon>
        <taxon>Pseudomonadati</taxon>
        <taxon>Bacteroidota</taxon>
        <taxon>Cytophagia</taxon>
        <taxon>Cytophagales</taxon>
        <taxon>Flammeovirgaceae</taxon>
        <taxon>Rapidithrix</taxon>
    </lineage>
</organism>
<dbReference type="InterPro" id="IPR012134">
    <property type="entry name" value="Glu-5-SA_DH"/>
</dbReference>
<evidence type="ECO:0000256" key="3">
    <source>
        <dbReference type="ARBA" id="ARBA00022650"/>
    </source>
</evidence>
<keyword evidence="4 7" id="KW-0521">NADP</keyword>
<keyword evidence="3 7" id="KW-0641">Proline biosynthesis</keyword>
<keyword evidence="10" id="KW-1185">Reference proteome</keyword>
<dbReference type="InterPro" id="IPR016162">
    <property type="entry name" value="Ald_DH_N"/>
</dbReference>
<sequence>MENVLKNRNSTMELLSTETKNKVLESMMKVIDKNRSQILQANQADLDAFEREDQALYDRLVVDNAKVDDMIKAVGQVREQADPVGKTISQRTLENGLEVVNQTAPFGTIMIIYESRPDVTIEAAVLAFKANSKILLKGGKEAIHSNKALVECWHEALKENGLSTNWIELFTLNRQETQAFLKNPSQKLDLIVPRGGEQLIAFVKEHAQCAVLVSGRGNNFAYVASDADWEQAKKVMINAKTHKISGCNALDKILVDKDLPGLESKLQDLEQVFTAYQVELLAGDKVLPYLTSAKKISSEDIWYEEFLALKACIGLVNGLDEAIGKINRYSGGHSSTILTSDKNKAARFMEQVDSAAVYHNASTRFTDGGQMGVGAELAISTDKLHHRGPLGLEQLVTNKYYVFGNGQIRE</sequence>
<dbReference type="PIRSF" id="PIRSF000151">
    <property type="entry name" value="GPR"/>
    <property type="match status" value="1"/>
</dbReference>
<keyword evidence="2 7" id="KW-0028">Amino-acid biosynthesis</keyword>
<evidence type="ECO:0000259" key="8">
    <source>
        <dbReference type="Pfam" id="PF00171"/>
    </source>
</evidence>
<comment type="catalytic activity">
    <reaction evidence="6 7">
        <text>L-glutamate 5-semialdehyde + phosphate + NADP(+) = L-glutamyl 5-phosphate + NADPH + H(+)</text>
        <dbReference type="Rhea" id="RHEA:19541"/>
        <dbReference type="ChEBI" id="CHEBI:15378"/>
        <dbReference type="ChEBI" id="CHEBI:43474"/>
        <dbReference type="ChEBI" id="CHEBI:57783"/>
        <dbReference type="ChEBI" id="CHEBI:58066"/>
        <dbReference type="ChEBI" id="CHEBI:58274"/>
        <dbReference type="ChEBI" id="CHEBI:58349"/>
        <dbReference type="EC" id="1.2.1.41"/>
    </reaction>
</comment>
<evidence type="ECO:0000256" key="7">
    <source>
        <dbReference type="HAMAP-Rule" id="MF_00412"/>
    </source>
</evidence>
<dbReference type="InterPro" id="IPR016163">
    <property type="entry name" value="Ald_DH_C"/>
</dbReference>
<feature type="domain" description="Aldehyde dehydrogenase" evidence="8">
    <location>
        <begin position="15"/>
        <end position="258"/>
    </location>
</feature>